<evidence type="ECO:0000313" key="3">
    <source>
        <dbReference type="EMBL" id="KAE9227865.1"/>
    </source>
</evidence>
<gene>
    <name evidence="3" type="ORF">PF005_g4555</name>
    <name evidence="2" type="ORF">PF006_g4811</name>
</gene>
<dbReference type="AlphaFoldDB" id="A0A6A3YZL3"/>
<dbReference type="OrthoDB" id="144195at2759"/>
<evidence type="ECO:0000313" key="5">
    <source>
        <dbReference type="Proteomes" id="UP000440732"/>
    </source>
</evidence>
<dbReference type="Proteomes" id="UP000433483">
    <property type="component" value="Unassembled WGS sequence"/>
</dbReference>
<dbReference type="EMBL" id="QXGA01000172">
    <property type="protein sequence ID" value="KAE9150835.1"/>
    <property type="molecule type" value="Genomic_DNA"/>
</dbReference>
<protein>
    <submittedName>
        <fullName evidence="3">Uncharacterized protein</fullName>
    </submittedName>
</protein>
<feature type="region of interest" description="Disordered" evidence="1">
    <location>
        <begin position="32"/>
        <end position="188"/>
    </location>
</feature>
<dbReference type="EMBL" id="QXGB01000148">
    <property type="protein sequence ID" value="KAE9227865.1"/>
    <property type="molecule type" value="Genomic_DNA"/>
</dbReference>
<keyword evidence="4" id="KW-1185">Reference proteome</keyword>
<feature type="compositionally biased region" description="Low complexity" evidence="1">
    <location>
        <begin position="120"/>
        <end position="130"/>
    </location>
</feature>
<organism evidence="3 4">
    <name type="scientific">Phytophthora fragariae</name>
    <dbReference type="NCBI Taxonomy" id="53985"/>
    <lineage>
        <taxon>Eukaryota</taxon>
        <taxon>Sar</taxon>
        <taxon>Stramenopiles</taxon>
        <taxon>Oomycota</taxon>
        <taxon>Peronosporomycetes</taxon>
        <taxon>Peronosporales</taxon>
        <taxon>Peronosporaceae</taxon>
        <taxon>Phytophthora</taxon>
    </lineage>
</organism>
<evidence type="ECO:0000313" key="4">
    <source>
        <dbReference type="Proteomes" id="UP000433483"/>
    </source>
</evidence>
<evidence type="ECO:0000313" key="2">
    <source>
        <dbReference type="EMBL" id="KAE9150835.1"/>
    </source>
</evidence>
<proteinExistence type="predicted"/>
<sequence length="288" mass="30431">MVGPAGNPPRHQLTEHERRLCLEALLSDRHERRVRRAQQKTGDGVGVTARAAKRTSAAMEVAEAKGDAYARPRTEGKEDASATAAAEAKQTTKAKDAAAEAKETATKKNVAIASRKKMAAAKAVAKPPATSKKKAHSQACGTGKKRAAARPPASRMKKKAAKETSGESSSTKKKAAKEVGDSPAVTVGREADHAVKAAVGEVLDNIVGFFAVTENPTTPVRTPLPAEHTAPTSKAGKRNLGPSPASRKRRRGILQDDETEPTDDGRSDEECSDEESEERGDAPCKSRS</sequence>
<evidence type="ECO:0000256" key="1">
    <source>
        <dbReference type="SAM" id="MobiDB-lite"/>
    </source>
</evidence>
<accession>A0A6A3YZL3</accession>
<comment type="caution">
    <text evidence="3">The sequence shown here is derived from an EMBL/GenBank/DDBJ whole genome shotgun (WGS) entry which is preliminary data.</text>
</comment>
<feature type="compositionally biased region" description="Basic and acidic residues" evidence="1">
    <location>
        <begin position="62"/>
        <end position="80"/>
    </location>
</feature>
<feature type="compositionally biased region" description="Basic and acidic residues" evidence="1">
    <location>
        <begin position="279"/>
        <end position="288"/>
    </location>
</feature>
<feature type="compositionally biased region" description="Low complexity" evidence="1">
    <location>
        <begin position="81"/>
        <end position="91"/>
    </location>
</feature>
<dbReference type="Proteomes" id="UP000440732">
    <property type="component" value="Unassembled WGS sequence"/>
</dbReference>
<feature type="compositionally biased region" description="Basic and acidic residues" evidence="1">
    <location>
        <begin position="93"/>
        <end position="106"/>
    </location>
</feature>
<name>A0A6A3YZL3_9STRA</name>
<reference evidence="4 5" key="1">
    <citation type="submission" date="2018-08" db="EMBL/GenBank/DDBJ databases">
        <title>Genomic investigation of the strawberry pathogen Phytophthora fragariae indicates pathogenicity is determined by transcriptional variation in three key races.</title>
        <authorList>
            <person name="Adams T.M."/>
            <person name="Armitage A.D."/>
            <person name="Sobczyk M.K."/>
            <person name="Bates H.J."/>
            <person name="Dunwell J.M."/>
            <person name="Nellist C.F."/>
            <person name="Harrison R.J."/>
        </authorList>
    </citation>
    <scope>NUCLEOTIDE SEQUENCE [LARGE SCALE GENOMIC DNA]</scope>
    <source>
        <strain evidence="3 4">NOV-27</strain>
        <strain evidence="2 5">NOV-5</strain>
    </source>
</reference>
<feature type="region of interest" description="Disordered" evidence="1">
    <location>
        <begin position="215"/>
        <end position="288"/>
    </location>
</feature>